<reference evidence="1" key="1">
    <citation type="submission" date="2018-06" db="EMBL/GenBank/DDBJ databases">
        <authorList>
            <person name="Zhirakovskaya E."/>
        </authorList>
    </citation>
    <scope>NUCLEOTIDE SEQUENCE</scope>
</reference>
<protein>
    <submittedName>
        <fullName evidence="1">Uncharacterized protein</fullName>
    </submittedName>
</protein>
<proteinExistence type="predicted"/>
<feature type="non-terminal residue" evidence="1">
    <location>
        <position position="37"/>
    </location>
</feature>
<evidence type="ECO:0000313" key="1">
    <source>
        <dbReference type="EMBL" id="VAW44953.1"/>
    </source>
</evidence>
<dbReference type="EMBL" id="UOFC01000032">
    <property type="protein sequence ID" value="VAW44953.1"/>
    <property type="molecule type" value="Genomic_DNA"/>
</dbReference>
<organism evidence="1">
    <name type="scientific">hydrothermal vent metagenome</name>
    <dbReference type="NCBI Taxonomy" id="652676"/>
    <lineage>
        <taxon>unclassified sequences</taxon>
        <taxon>metagenomes</taxon>
        <taxon>ecological metagenomes</taxon>
    </lineage>
</organism>
<dbReference type="AlphaFoldDB" id="A0A3B0VXV1"/>
<accession>A0A3B0VXV1</accession>
<name>A0A3B0VXV1_9ZZZZ</name>
<gene>
    <name evidence="1" type="ORF">MNBD_GAMMA03-565</name>
</gene>
<sequence length="37" mass="4559">MCNETQNTNYKPKYEMQDIFKLYGDDYIARYKLTTMQ</sequence>